<protein>
    <submittedName>
        <fullName evidence="2">IS200/IS605 family transposase</fullName>
    </submittedName>
</protein>
<dbReference type="Proteomes" id="UP000245250">
    <property type="component" value="Chromosome"/>
</dbReference>
<feature type="domain" description="Transposase IS200-like" evidence="1">
    <location>
        <begin position="5"/>
        <end position="119"/>
    </location>
</feature>
<name>A0A2S1YHS0_9FLAO</name>
<dbReference type="EMBL" id="CP029255">
    <property type="protein sequence ID" value="AWK03599.1"/>
    <property type="molecule type" value="Genomic_DNA"/>
</dbReference>
<dbReference type="KEGG" id="fcr:HYN56_04925"/>
<gene>
    <name evidence="2" type="primary">tnpA</name>
    <name evidence="2" type="ORF">HYN56_04925</name>
</gene>
<dbReference type="OrthoDB" id="9797997at2"/>
<dbReference type="Gene3D" id="3.30.70.1290">
    <property type="entry name" value="Transposase IS200-like"/>
    <property type="match status" value="1"/>
</dbReference>
<dbReference type="PANTHER" id="PTHR33360:SF2">
    <property type="entry name" value="TRANSPOSASE FOR INSERTION SEQUENCE ELEMENT IS200"/>
    <property type="match status" value="1"/>
</dbReference>
<reference evidence="2 3" key="1">
    <citation type="submission" date="2018-05" db="EMBL/GenBank/DDBJ databases">
        <title>Genome sequencing of Flavobacterium sp. HYN0056.</title>
        <authorList>
            <person name="Yi H."/>
            <person name="Baek C."/>
        </authorList>
    </citation>
    <scope>NUCLEOTIDE SEQUENCE [LARGE SCALE GENOMIC DNA]</scope>
    <source>
        <strain evidence="2 3">HYN0056</strain>
    </source>
</reference>
<dbReference type="GO" id="GO:0003677">
    <property type="term" value="F:DNA binding"/>
    <property type="evidence" value="ECO:0007669"/>
    <property type="project" value="InterPro"/>
</dbReference>
<dbReference type="PANTHER" id="PTHR33360">
    <property type="entry name" value="TRANSPOSASE FOR INSERTION SEQUENCE ELEMENT IS200"/>
    <property type="match status" value="1"/>
</dbReference>
<sequence>MADTYSQLYVQIVFAVKGRQSLISKNRKDKIYKYITGIVTNQKQKLIAINGMPDHIHLLVGIKPNVSLSDLVRDIKSCSSKFINEQKWINGKFEWPNGFGAFSYGHSQLTNVIKYIENQEEHHKTKTFKEEYIAFLKLFNIDFKNEYLLRMFDFISIGRSFSSCCLF</sequence>
<dbReference type="Pfam" id="PF01797">
    <property type="entry name" value="Y1_Tnp"/>
    <property type="match status" value="1"/>
</dbReference>
<dbReference type="RefSeq" id="WP_109191163.1">
    <property type="nucleotide sequence ID" value="NZ_CP029255.1"/>
</dbReference>
<keyword evidence="3" id="KW-1185">Reference proteome</keyword>
<evidence type="ECO:0000259" key="1">
    <source>
        <dbReference type="SMART" id="SM01321"/>
    </source>
</evidence>
<evidence type="ECO:0000313" key="3">
    <source>
        <dbReference type="Proteomes" id="UP000245250"/>
    </source>
</evidence>
<dbReference type="SMART" id="SM01321">
    <property type="entry name" value="Y1_Tnp"/>
    <property type="match status" value="1"/>
</dbReference>
<evidence type="ECO:0000313" key="2">
    <source>
        <dbReference type="EMBL" id="AWK03599.1"/>
    </source>
</evidence>
<accession>A0A2S1YHS0</accession>
<organism evidence="2 3">
    <name type="scientific">Flavobacterium crocinum</name>
    <dbReference type="NCBI Taxonomy" id="2183896"/>
    <lineage>
        <taxon>Bacteria</taxon>
        <taxon>Pseudomonadati</taxon>
        <taxon>Bacteroidota</taxon>
        <taxon>Flavobacteriia</taxon>
        <taxon>Flavobacteriales</taxon>
        <taxon>Flavobacteriaceae</taxon>
        <taxon>Flavobacterium</taxon>
    </lineage>
</organism>
<dbReference type="AlphaFoldDB" id="A0A2S1YHS0"/>
<dbReference type="SUPFAM" id="SSF143422">
    <property type="entry name" value="Transposase IS200-like"/>
    <property type="match status" value="1"/>
</dbReference>
<dbReference type="GO" id="GO:0004803">
    <property type="term" value="F:transposase activity"/>
    <property type="evidence" value="ECO:0007669"/>
    <property type="project" value="InterPro"/>
</dbReference>
<proteinExistence type="predicted"/>
<dbReference type="InterPro" id="IPR036515">
    <property type="entry name" value="Transposase_17_sf"/>
</dbReference>
<dbReference type="NCBIfam" id="NF033573">
    <property type="entry name" value="transpos_IS200"/>
    <property type="match status" value="1"/>
</dbReference>
<dbReference type="InterPro" id="IPR002686">
    <property type="entry name" value="Transposase_17"/>
</dbReference>
<dbReference type="GO" id="GO:0006313">
    <property type="term" value="P:DNA transposition"/>
    <property type="evidence" value="ECO:0007669"/>
    <property type="project" value="InterPro"/>
</dbReference>